<dbReference type="SUPFAM" id="SSF48403">
    <property type="entry name" value="Ankyrin repeat"/>
    <property type="match status" value="1"/>
</dbReference>
<feature type="compositionally biased region" description="Polar residues" evidence="6">
    <location>
        <begin position="13"/>
        <end position="22"/>
    </location>
</feature>
<proteinExistence type="predicted"/>
<keyword evidence="3 7" id="KW-1133">Transmembrane helix</keyword>
<dbReference type="EMBL" id="JAULSW010000005">
    <property type="protein sequence ID" value="KAK3381256.1"/>
    <property type="molecule type" value="Genomic_DNA"/>
</dbReference>
<dbReference type="PANTHER" id="PTHR47685">
    <property type="entry name" value="MAGNESIUM TRANSPORT PROTEIN CORA"/>
    <property type="match status" value="1"/>
</dbReference>
<dbReference type="PANTHER" id="PTHR47685:SF1">
    <property type="entry name" value="MAGNESIUM TRANSPORT PROTEIN CORA"/>
    <property type="match status" value="1"/>
</dbReference>
<dbReference type="Proteomes" id="UP001285441">
    <property type="component" value="Unassembled WGS sequence"/>
</dbReference>
<dbReference type="InterPro" id="IPR002523">
    <property type="entry name" value="MgTranspt_CorA/ZnTranspt_ZntB"/>
</dbReference>
<evidence type="ECO:0000256" key="3">
    <source>
        <dbReference type="ARBA" id="ARBA00022989"/>
    </source>
</evidence>
<dbReference type="Pfam" id="PF01544">
    <property type="entry name" value="CorA"/>
    <property type="match status" value="1"/>
</dbReference>
<evidence type="ECO:0000256" key="1">
    <source>
        <dbReference type="ARBA" id="ARBA00004141"/>
    </source>
</evidence>
<dbReference type="Gene3D" id="1.25.40.20">
    <property type="entry name" value="Ankyrin repeat-containing domain"/>
    <property type="match status" value="1"/>
</dbReference>
<evidence type="ECO:0000313" key="9">
    <source>
        <dbReference type="Proteomes" id="UP001285441"/>
    </source>
</evidence>
<feature type="compositionally biased region" description="Basic and acidic residues" evidence="6">
    <location>
        <begin position="1579"/>
        <end position="1590"/>
    </location>
</feature>
<feature type="compositionally biased region" description="Acidic residues" evidence="6">
    <location>
        <begin position="1380"/>
        <end position="1392"/>
    </location>
</feature>
<dbReference type="InterPro" id="IPR002110">
    <property type="entry name" value="Ankyrin_rpt"/>
</dbReference>
<sequence length="1590" mass="176930">MSDSIAPMGDGSGSTPRFSTTDAGVEPSVVPKIEVTPSTRAKVEEVTDVRKPTDRGKPTESPKPAPTVPQGHAGGSVAQDTPRQHSEPEELGVLSQLRAATRRKSRGHGGSQEPTEEKGKKKATETPQPSEETKAALTEPPYKECHSVAPPKDPEPGYSMEILHFPKAMQSHYLDIVVVHDHDETTDSWAYRDAEQVLRKEIDNIKMKVKPKPADPKASNHLSVAETGLGATELESSRASSPARFATGSNWLSDAGMLPKMLPGARVLAFSYPKLRPKEGGQAGYFKRAAAELLSELAKARRSENAHIVVPVVFIGAGFGGLVIQIAIALAAPAAAERAKSTTKENTAEPDKGVSLGLDQVADVIFLDTPFPDGSGHERLKRFFPANSNLRMCAIVQVMEKMEAQWKGLTVEKIWNEFWESLGRLAPETRVTWFYQSQRPANVASVRLPSAALGPISQTITLNPIIQQRLRRLTNFPNSSDKAYTRIVTCLRNHLMFKAAIDSRLKQLQSDLMKGSDIPVNLNTTDERGRTPLHLATMAVNPAGVNLLLGNHADTQARDPSGQTPLHHAIRIFCEGADLEAARQDQVKDVISQLLDYTRKTELHTNRDKSGLSPKDLIHDSREPCSSFPAPCRHAAIRELLESHQPIVRRRSEEQVEDPWRGWGPPHNELARRACTQARAILAEFYESTAGDATETGQLLADLDAPNILDLIYRKEQGPVRILSKLTERHVISKGDVCCRWIHVPANNEQWIHDLFIRLRLRDGSMTGQRHSAHAVYNRYMATQVRRYRQGKFPPAIEVEASPTAPSLAMTAVSEHPPTTDAKAADSTGFLEILKAEGGGWPSVSIPKELSGASEAVVLFMPVLAFENHRGRKVMSRAINRILKPQNTPDVPPLGSPDSATAPDAAGSKKSAKNMNIDTSLIEAYLQSEKPLHCRRTLDQYSYYMLESTESRDMDQVVYKWARNQQDKQKQASIKSAGADLFLNEYGGSEEGSRGIPGVLEANIEVVGADKDRSHKVLRRPKHRPIIMVDQLWLWVLPDGTVITSLPNTADAGEPYNLKRWLEEALFEDSIEAPTQSVDDLVGTIINICVDFFQREGPCGVKFQHCFQYSISAIAEDEVDMYTTYKNMVEFLENLGSAASSSSKLIDGFSQITRETNRLVEIMDIQDELGIVDSILATQKDVLQKLMQHIPKKGRGERKAKPQKTEGPTPAKETTVTQTAALRDSSRIQEAIHIVEDNIRAVAEMIGSAKRVQEDLKQLLDFKQQQSSAWETRFSRKLAEQGQKQNNIMLVFTLVTIVFLPMSFITSFLALGIRDFPKDDNGNTAWPLDRVSGYLFGISIAVSLPLIITAFYVNPISRMVTGKRKQDLRHLKKFSQAEGGDSDSSDSSDDDDSSKNTIKAKKKRRGADDATDASSLTIVDDNDDDDSNYAPLFGKPELTWHTKIPYVRRLWEWKTYRLHELEDLNAGLENLDWDYPLSHWRKKVADPVRLMMVRLGLHRLSEAYGRHEETYQQNRQSDELVRNYLGAKRELRGQEIMAERKQRRARGEARALDATDPQPPMPGLGPKLASSVRGSLMRRGTERRVPDEES</sequence>
<feature type="region of interest" description="Disordered" evidence="6">
    <location>
        <begin position="1"/>
        <end position="156"/>
    </location>
</feature>
<feature type="transmembrane region" description="Helical" evidence="7">
    <location>
        <begin position="1333"/>
        <end position="1354"/>
    </location>
</feature>
<keyword evidence="9" id="KW-1185">Reference proteome</keyword>
<dbReference type="PROSITE" id="PS50088">
    <property type="entry name" value="ANK_REPEAT"/>
    <property type="match status" value="1"/>
</dbReference>
<evidence type="ECO:0000313" key="8">
    <source>
        <dbReference type="EMBL" id="KAK3381256.1"/>
    </source>
</evidence>
<feature type="transmembrane region" description="Helical" evidence="7">
    <location>
        <begin position="308"/>
        <end position="332"/>
    </location>
</feature>
<evidence type="ECO:0000256" key="7">
    <source>
        <dbReference type="SAM" id="Phobius"/>
    </source>
</evidence>
<protein>
    <recommendedName>
        <fullName evidence="10">Ankyrin repeat protein</fullName>
    </recommendedName>
</protein>
<name>A0AAE0NGR3_9PEZI</name>
<reference evidence="8" key="1">
    <citation type="journal article" date="2023" name="Mol. Phylogenet. Evol.">
        <title>Genome-scale phylogeny and comparative genomics of the fungal order Sordariales.</title>
        <authorList>
            <person name="Hensen N."/>
            <person name="Bonometti L."/>
            <person name="Westerberg I."/>
            <person name="Brannstrom I.O."/>
            <person name="Guillou S."/>
            <person name="Cros-Aarteil S."/>
            <person name="Calhoun S."/>
            <person name="Haridas S."/>
            <person name="Kuo A."/>
            <person name="Mondo S."/>
            <person name="Pangilinan J."/>
            <person name="Riley R."/>
            <person name="LaButti K."/>
            <person name="Andreopoulos B."/>
            <person name="Lipzen A."/>
            <person name="Chen C."/>
            <person name="Yan M."/>
            <person name="Daum C."/>
            <person name="Ng V."/>
            <person name="Clum A."/>
            <person name="Steindorff A."/>
            <person name="Ohm R.A."/>
            <person name="Martin F."/>
            <person name="Silar P."/>
            <person name="Natvig D.O."/>
            <person name="Lalanne C."/>
            <person name="Gautier V."/>
            <person name="Ament-Velasquez S.L."/>
            <person name="Kruys A."/>
            <person name="Hutchinson M.I."/>
            <person name="Powell A.J."/>
            <person name="Barry K."/>
            <person name="Miller A.N."/>
            <person name="Grigoriev I.V."/>
            <person name="Debuchy R."/>
            <person name="Gladieux P."/>
            <person name="Hiltunen Thoren M."/>
            <person name="Johannesson H."/>
        </authorList>
    </citation>
    <scope>NUCLEOTIDE SEQUENCE</scope>
    <source>
        <strain evidence="8">CBS 232.78</strain>
    </source>
</reference>
<dbReference type="Gene3D" id="1.20.58.340">
    <property type="entry name" value="Magnesium transport protein CorA, transmembrane region"/>
    <property type="match status" value="1"/>
</dbReference>
<feature type="region of interest" description="Disordered" evidence="6">
    <location>
        <begin position="1537"/>
        <end position="1590"/>
    </location>
</feature>
<feature type="region of interest" description="Disordered" evidence="6">
    <location>
        <begin position="884"/>
        <end position="912"/>
    </location>
</feature>
<dbReference type="SUPFAM" id="SSF144083">
    <property type="entry name" value="Magnesium transport protein CorA, transmembrane region"/>
    <property type="match status" value="1"/>
</dbReference>
<dbReference type="PROSITE" id="PS50297">
    <property type="entry name" value="ANK_REP_REGION"/>
    <property type="match status" value="1"/>
</dbReference>
<feature type="region of interest" description="Disordered" evidence="6">
    <location>
        <begin position="1188"/>
        <end position="1220"/>
    </location>
</feature>
<organism evidence="8 9">
    <name type="scientific">Podospora didyma</name>
    <dbReference type="NCBI Taxonomy" id="330526"/>
    <lineage>
        <taxon>Eukaryota</taxon>
        <taxon>Fungi</taxon>
        <taxon>Dikarya</taxon>
        <taxon>Ascomycota</taxon>
        <taxon>Pezizomycotina</taxon>
        <taxon>Sordariomycetes</taxon>
        <taxon>Sordariomycetidae</taxon>
        <taxon>Sordariales</taxon>
        <taxon>Podosporaceae</taxon>
        <taxon>Podospora</taxon>
    </lineage>
</organism>
<keyword evidence="4 7" id="KW-0472">Membrane</keyword>
<dbReference type="InterPro" id="IPR036770">
    <property type="entry name" value="Ankyrin_rpt-contain_sf"/>
</dbReference>
<feature type="repeat" description="ANK" evidence="5">
    <location>
        <begin position="528"/>
        <end position="560"/>
    </location>
</feature>
<dbReference type="Pfam" id="PF13857">
    <property type="entry name" value="Ank_5"/>
    <property type="match status" value="1"/>
</dbReference>
<dbReference type="InterPro" id="IPR045863">
    <property type="entry name" value="CorA_TM1_TM2"/>
</dbReference>
<feature type="transmembrane region" description="Helical" evidence="7">
    <location>
        <begin position="1288"/>
        <end position="1313"/>
    </location>
</feature>
<feature type="compositionally biased region" description="Basic and acidic residues" evidence="6">
    <location>
        <begin position="115"/>
        <end position="124"/>
    </location>
</feature>
<dbReference type="GO" id="GO:0016020">
    <property type="term" value="C:membrane"/>
    <property type="evidence" value="ECO:0007669"/>
    <property type="project" value="UniProtKB-SubCell"/>
</dbReference>
<accession>A0AAE0NGR3</accession>
<feature type="compositionally biased region" description="Basic and acidic residues" evidence="6">
    <location>
        <begin position="41"/>
        <end position="60"/>
    </location>
</feature>
<reference evidence="8" key="2">
    <citation type="submission" date="2023-06" db="EMBL/GenBank/DDBJ databases">
        <authorList>
            <consortium name="Lawrence Berkeley National Laboratory"/>
            <person name="Haridas S."/>
            <person name="Hensen N."/>
            <person name="Bonometti L."/>
            <person name="Westerberg I."/>
            <person name="Brannstrom I.O."/>
            <person name="Guillou S."/>
            <person name="Cros-Aarteil S."/>
            <person name="Calhoun S."/>
            <person name="Kuo A."/>
            <person name="Mondo S."/>
            <person name="Pangilinan J."/>
            <person name="Riley R."/>
            <person name="LaButti K."/>
            <person name="Andreopoulos B."/>
            <person name="Lipzen A."/>
            <person name="Chen C."/>
            <person name="Yanf M."/>
            <person name="Daum C."/>
            <person name="Ng V."/>
            <person name="Clum A."/>
            <person name="Steindorff A."/>
            <person name="Ohm R."/>
            <person name="Martin F."/>
            <person name="Silar P."/>
            <person name="Natvig D."/>
            <person name="Lalanne C."/>
            <person name="Gautier V."/>
            <person name="Ament-velasquez S.L."/>
            <person name="Kruys A."/>
            <person name="Hutchinson M.I."/>
            <person name="Powell A.J."/>
            <person name="Barry K."/>
            <person name="Miller A.N."/>
            <person name="Grigoriev I.V."/>
            <person name="Debuchy R."/>
            <person name="Gladieux P."/>
            <person name="Thoren M.H."/>
            <person name="Johannesson H."/>
        </authorList>
    </citation>
    <scope>NUCLEOTIDE SEQUENCE</scope>
    <source>
        <strain evidence="8">CBS 232.78</strain>
    </source>
</reference>
<evidence type="ECO:0000256" key="5">
    <source>
        <dbReference type="PROSITE-ProRule" id="PRU00023"/>
    </source>
</evidence>
<keyword evidence="2 7" id="KW-0812">Transmembrane</keyword>
<evidence type="ECO:0000256" key="6">
    <source>
        <dbReference type="SAM" id="MobiDB-lite"/>
    </source>
</evidence>
<dbReference type="SMART" id="SM00248">
    <property type="entry name" value="ANK"/>
    <property type="match status" value="2"/>
</dbReference>
<dbReference type="GO" id="GO:0046873">
    <property type="term" value="F:metal ion transmembrane transporter activity"/>
    <property type="evidence" value="ECO:0007669"/>
    <property type="project" value="InterPro"/>
</dbReference>
<comment type="subcellular location">
    <subcellularLocation>
        <location evidence="1">Membrane</location>
        <topology evidence="1">Multi-pass membrane protein</topology>
    </subcellularLocation>
</comment>
<dbReference type="InterPro" id="IPR050829">
    <property type="entry name" value="CorA_MIT"/>
</dbReference>
<comment type="caution">
    <text evidence="8">The sequence shown here is derived from an EMBL/GenBank/DDBJ whole genome shotgun (WGS) entry which is preliminary data.</text>
</comment>
<keyword evidence="5" id="KW-0040">ANK repeat</keyword>
<feature type="compositionally biased region" description="Basic and acidic residues" evidence="6">
    <location>
        <begin position="1537"/>
        <end position="1553"/>
    </location>
</feature>
<evidence type="ECO:0000256" key="2">
    <source>
        <dbReference type="ARBA" id="ARBA00022692"/>
    </source>
</evidence>
<evidence type="ECO:0000256" key="4">
    <source>
        <dbReference type="ARBA" id="ARBA00023136"/>
    </source>
</evidence>
<gene>
    <name evidence="8" type="ORF">B0H63DRAFT_475184</name>
</gene>
<feature type="region of interest" description="Disordered" evidence="6">
    <location>
        <begin position="1374"/>
        <end position="1406"/>
    </location>
</feature>
<evidence type="ECO:0008006" key="10">
    <source>
        <dbReference type="Google" id="ProtNLM"/>
    </source>
</evidence>